<feature type="region of interest" description="Disordered" evidence="1">
    <location>
        <begin position="21"/>
        <end position="42"/>
    </location>
</feature>
<sequence length="42" mass="4534">MRQAAGFHHCLMENKPVFGANQLTSEPFTPSEGEAPKGATMD</sequence>
<dbReference type="Bgee" id="ENSCSAG00000000274">
    <property type="expression patterns" value="Expressed in Ammon's horn and 7 other cell types or tissues"/>
</dbReference>
<dbReference type="Proteomes" id="UP000029965">
    <property type="component" value="Chromosome 2"/>
</dbReference>
<dbReference type="EMBL" id="AQIB01146489">
    <property type="status" value="NOT_ANNOTATED_CDS"/>
    <property type="molecule type" value="Genomic_DNA"/>
</dbReference>
<organism evidence="2 3">
    <name type="scientific">Chlorocebus sabaeus</name>
    <name type="common">Green monkey</name>
    <name type="synonym">Simia sabaea</name>
    <dbReference type="NCBI Taxonomy" id="60711"/>
    <lineage>
        <taxon>Eukaryota</taxon>
        <taxon>Metazoa</taxon>
        <taxon>Chordata</taxon>
        <taxon>Craniata</taxon>
        <taxon>Vertebrata</taxon>
        <taxon>Euteleostomi</taxon>
        <taxon>Mammalia</taxon>
        <taxon>Eutheria</taxon>
        <taxon>Euarchontoglires</taxon>
        <taxon>Primates</taxon>
        <taxon>Haplorrhini</taxon>
        <taxon>Catarrhini</taxon>
        <taxon>Cercopithecidae</taxon>
        <taxon>Cercopithecinae</taxon>
        <taxon>Chlorocebus</taxon>
    </lineage>
</organism>
<evidence type="ECO:0000313" key="2">
    <source>
        <dbReference type="Ensembl" id="ENSCSAP00000017722.1"/>
    </source>
</evidence>
<dbReference type="Ensembl" id="ENSCSAT00000018261.1">
    <property type="protein sequence ID" value="ENSCSAP00000017722.1"/>
    <property type="gene ID" value="ENSCSAG00000000274.1"/>
</dbReference>
<evidence type="ECO:0000313" key="3">
    <source>
        <dbReference type="Proteomes" id="UP000029965"/>
    </source>
</evidence>
<dbReference type="eggNOG" id="ENOG502TFKQ">
    <property type="taxonomic scope" value="Eukaryota"/>
</dbReference>
<proteinExistence type="predicted"/>
<protein>
    <submittedName>
        <fullName evidence="2">Uncharacterized protein</fullName>
    </submittedName>
</protein>
<evidence type="ECO:0000256" key="1">
    <source>
        <dbReference type="SAM" id="MobiDB-lite"/>
    </source>
</evidence>
<dbReference type="AlphaFoldDB" id="A0A0D9SA33"/>
<reference evidence="2" key="2">
    <citation type="submission" date="2025-08" db="UniProtKB">
        <authorList>
            <consortium name="Ensembl"/>
        </authorList>
    </citation>
    <scope>IDENTIFICATION</scope>
</reference>
<reference evidence="2 3" key="1">
    <citation type="submission" date="2014-03" db="EMBL/GenBank/DDBJ databases">
        <authorList>
            <person name="Warren W."/>
            <person name="Wilson R.K."/>
        </authorList>
    </citation>
    <scope>NUCLEOTIDE SEQUENCE</scope>
</reference>
<accession>A0A0D9SA33</accession>
<keyword evidence="3" id="KW-1185">Reference proteome</keyword>
<name>A0A0D9SA33_CHLSB</name>
<reference evidence="2" key="3">
    <citation type="submission" date="2025-09" db="UniProtKB">
        <authorList>
            <consortium name="Ensembl"/>
        </authorList>
    </citation>
    <scope>IDENTIFICATION</scope>
</reference>